<dbReference type="InterPro" id="IPR000195">
    <property type="entry name" value="Rab-GAP-TBC_dom"/>
</dbReference>
<dbReference type="VEuPathDB" id="TriTrypDB:TcG_00407"/>
<dbReference type="VEuPathDB" id="TriTrypDB:TcCLB.511753.80"/>
<sequence length="457" mass="52043">MMFSRVKDELMRRFSLATPERNDESFHRKMPIAGLQSLTALPNGRESTADVVRKKSRALPEEESLYDEAALRKVLAKDTVELDELCSTCRSGCPATFRREVWGYLTGNLQPFLSSRATVLARKRQEYVGYVQSSYSSIDWDAALRAVETGGTACVNLAPAEIKDGDDGTFVGPCATSSVRQRQVVGGAQYGIASESELRMLKQIRKDVPRMSAGVAYLHHKRVMLSIERILYIWALRHPACGYVQGINDLLIPFISVVLSSQFCSSKTVAELHSLTARELDELFSTDAVSEEEWMCTIEADTYWMASHLLSGMQENYTYNQRGIYSMVRHLEAVTRVVNVKLYKHLIEELQIDFNQFAFRWMNCLLLRELNATQSLRLWDTYLADLERDWCTTHVYVCAALLIWFSPALCNERDYGVVMKFLQNLPTEELSAQDFNALISQGVMMQKLYNNALRHLL</sequence>
<dbReference type="Gene3D" id="1.10.8.270">
    <property type="entry name" value="putative rabgap domain of human tbc1 domain family member 14 like domains"/>
    <property type="match status" value="1"/>
</dbReference>
<dbReference type="InterPro" id="IPR035969">
    <property type="entry name" value="Rab-GAP_TBC_sf"/>
</dbReference>
<dbReference type="PANTHER" id="PTHR22957:SF26">
    <property type="entry name" value="LD44506P"/>
    <property type="match status" value="1"/>
</dbReference>
<gene>
    <name evidence="2" type="ORF">C4B63_18g16</name>
</gene>
<dbReference type="AlphaFoldDB" id="A0A2V2VK55"/>
<dbReference type="PANTHER" id="PTHR22957">
    <property type="entry name" value="TBC1 DOMAIN FAMILY MEMBER GTPASE-ACTIVATING PROTEIN"/>
    <property type="match status" value="1"/>
</dbReference>
<dbReference type="VEuPathDB" id="TriTrypDB:TcYC6_0096440"/>
<reference evidence="2 3" key="1">
    <citation type="journal article" date="2018" name="Microb. Genom.">
        <title>Expanding an expanded genome: long-read sequencing of Trypanosoma cruzi.</title>
        <authorList>
            <person name="Berna L."/>
            <person name="Rodriguez M."/>
            <person name="Chiribao M.L."/>
            <person name="Parodi-Talice A."/>
            <person name="Pita S."/>
            <person name="Rijo G."/>
            <person name="Alvarez-Valin F."/>
            <person name="Robello C."/>
        </authorList>
    </citation>
    <scope>NUCLEOTIDE SEQUENCE [LARGE SCALE GENOMIC DNA]</scope>
    <source>
        <strain evidence="2 3">Dm28c</strain>
    </source>
</reference>
<dbReference type="Proteomes" id="UP000246121">
    <property type="component" value="Unassembled WGS sequence"/>
</dbReference>
<dbReference type="VEuPathDB" id="TriTrypDB:TcBrA4_0029600"/>
<proteinExistence type="predicted"/>
<dbReference type="VEuPathDB" id="TriTrypDB:C3747_28g199"/>
<dbReference type="VEuPathDB" id="TriTrypDB:C4B63_18g16"/>
<name>A0A2V2VK55_TRYCR</name>
<dbReference type="GO" id="GO:0005096">
    <property type="term" value="F:GTPase activator activity"/>
    <property type="evidence" value="ECO:0007669"/>
    <property type="project" value="TreeGrafter"/>
</dbReference>
<dbReference type="SMART" id="SM00164">
    <property type="entry name" value="TBC"/>
    <property type="match status" value="1"/>
</dbReference>
<dbReference type="OrthoDB" id="26371at2759"/>
<feature type="domain" description="Rab-GAP TBC" evidence="1">
    <location>
        <begin position="92"/>
        <end position="386"/>
    </location>
</feature>
<protein>
    <submittedName>
        <fullName evidence="2">Putative GTPase activating protein</fullName>
    </submittedName>
</protein>
<organism evidence="2 3">
    <name type="scientific">Trypanosoma cruzi</name>
    <dbReference type="NCBI Taxonomy" id="5693"/>
    <lineage>
        <taxon>Eukaryota</taxon>
        <taxon>Discoba</taxon>
        <taxon>Euglenozoa</taxon>
        <taxon>Kinetoplastea</taxon>
        <taxon>Metakinetoplastina</taxon>
        <taxon>Trypanosomatida</taxon>
        <taxon>Trypanosomatidae</taxon>
        <taxon>Trypanosoma</taxon>
        <taxon>Schizotrypanum</taxon>
    </lineage>
</organism>
<dbReference type="SUPFAM" id="SSF47923">
    <property type="entry name" value="Ypt/Rab-GAP domain of gyp1p"/>
    <property type="match status" value="2"/>
</dbReference>
<comment type="caution">
    <text evidence="2">The sequence shown here is derived from an EMBL/GenBank/DDBJ whole genome shotgun (WGS) entry which is preliminary data.</text>
</comment>
<evidence type="ECO:0000313" key="3">
    <source>
        <dbReference type="Proteomes" id="UP000246121"/>
    </source>
</evidence>
<accession>A0A2V2VK55</accession>
<evidence type="ECO:0000259" key="1">
    <source>
        <dbReference type="PROSITE" id="PS50086"/>
    </source>
</evidence>
<dbReference type="VEuPathDB" id="TriTrypDB:TCDM_01455"/>
<dbReference type="EMBL" id="PRFA01000018">
    <property type="protein sequence ID" value="PWU96534.1"/>
    <property type="molecule type" value="Genomic_DNA"/>
</dbReference>
<dbReference type="VEuPathDB" id="TriTrypDB:ECC02_000274"/>
<dbReference type="PROSITE" id="PS50086">
    <property type="entry name" value="TBC_RABGAP"/>
    <property type="match status" value="1"/>
</dbReference>
<dbReference type="VEuPathDB" id="TriTrypDB:TcCL_NonESM13183"/>
<dbReference type="VEuPathDB" id="TriTrypDB:TCSYLVIO_003192"/>
<dbReference type="VEuPathDB" id="TriTrypDB:BCY84_00965"/>
<dbReference type="Pfam" id="PF00566">
    <property type="entry name" value="RabGAP-TBC"/>
    <property type="match status" value="1"/>
</dbReference>
<evidence type="ECO:0000313" key="2">
    <source>
        <dbReference type="EMBL" id="PWU96534.1"/>
    </source>
</evidence>
<dbReference type="VEuPathDB" id="TriTrypDB:TcCLB.511501.50"/>
<dbReference type="VEuPathDB" id="TriTrypDB:Tc_MARK_1900"/>
<dbReference type="Gene3D" id="1.10.472.80">
    <property type="entry name" value="Ypt/Rab-GAP domain of gyp1p, domain 3"/>
    <property type="match status" value="1"/>
</dbReference>